<dbReference type="RefSeq" id="WP_083048694.1">
    <property type="nucleotide sequence ID" value="NZ_MWQY01000004.1"/>
</dbReference>
<dbReference type="SUPFAM" id="SSF51197">
    <property type="entry name" value="Clavaminate synthase-like"/>
    <property type="match status" value="1"/>
</dbReference>
<evidence type="ECO:0000313" key="2">
    <source>
        <dbReference type="Proteomes" id="UP000192343"/>
    </source>
</evidence>
<evidence type="ECO:0000313" key="1">
    <source>
        <dbReference type="EMBL" id="ORC36864.1"/>
    </source>
</evidence>
<dbReference type="InterPro" id="IPR004375">
    <property type="entry name" value="NanQ/TabA/YiaL"/>
</dbReference>
<dbReference type="Proteomes" id="UP000192343">
    <property type="component" value="Unassembled WGS sequence"/>
</dbReference>
<dbReference type="AlphaFoldDB" id="A0A1Y1S0K9"/>
<comment type="caution">
    <text evidence="1">The sequence shown here is derived from an EMBL/GenBank/DDBJ whole genome shotgun (WGS) entry which is preliminary data.</text>
</comment>
<dbReference type="Gene3D" id="2.60.120.370">
    <property type="entry name" value="YhcH/YjgK/YiaL"/>
    <property type="match status" value="1"/>
</dbReference>
<dbReference type="PANTHER" id="PTHR34986">
    <property type="entry name" value="EVOLVED BETA-GALACTOSIDASE SUBUNIT BETA"/>
    <property type="match status" value="1"/>
</dbReference>
<gene>
    <name evidence="1" type="ORF">B4O97_04360</name>
</gene>
<accession>A0A1Y1S0K9</accession>
<keyword evidence="2" id="KW-1185">Reference proteome</keyword>
<proteinExistence type="predicted"/>
<dbReference type="EMBL" id="MWQY01000004">
    <property type="protein sequence ID" value="ORC36864.1"/>
    <property type="molecule type" value="Genomic_DNA"/>
</dbReference>
<organism evidence="1 2">
    <name type="scientific">Marispirochaeta aestuarii</name>
    <dbReference type="NCBI Taxonomy" id="1963862"/>
    <lineage>
        <taxon>Bacteria</taxon>
        <taxon>Pseudomonadati</taxon>
        <taxon>Spirochaetota</taxon>
        <taxon>Spirochaetia</taxon>
        <taxon>Spirochaetales</taxon>
        <taxon>Spirochaetaceae</taxon>
        <taxon>Marispirochaeta</taxon>
    </lineage>
</organism>
<dbReference type="GO" id="GO:0005829">
    <property type="term" value="C:cytosol"/>
    <property type="evidence" value="ECO:0007669"/>
    <property type="project" value="TreeGrafter"/>
</dbReference>
<dbReference type="NCBIfam" id="TIGR00022">
    <property type="entry name" value="YhcH/YjgK/YiaL family protein"/>
    <property type="match status" value="1"/>
</dbReference>
<dbReference type="Pfam" id="PF04074">
    <property type="entry name" value="DUF386"/>
    <property type="match status" value="1"/>
</dbReference>
<evidence type="ECO:0008006" key="3">
    <source>
        <dbReference type="Google" id="ProtNLM"/>
    </source>
</evidence>
<name>A0A1Y1S0K9_9SPIO</name>
<dbReference type="STRING" id="1963862.B4O97_04360"/>
<sequence>MVQDRLTNGEKYTFLGKNFADAFKFLASVKAEELEEGKITVNGDAVYALVQKYTTKDPSEGALETHKRYADIQVILKGRERIDYCYAEGMTVKTPYSEDRDVAFFEMKEASRLLLEAGDFAVFLPDDAHAPKLSAGAPSDVLKIVVKVAL</sequence>
<reference evidence="1 2" key="1">
    <citation type="submission" date="2017-03" db="EMBL/GenBank/DDBJ databases">
        <title>Draft Genome sequence of Marispirochaeta sp. strain JC444.</title>
        <authorList>
            <person name="Shivani Y."/>
            <person name="Subhash Y."/>
            <person name="Sasikala C."/>
            <person name="Ramana C."/>
        </authorList>
    </citation>
    <scope>NUCLEOTIDE SEQUENCE [LARGE SCALE GENOMIC DNA]</scope>
    <source>
        <strain evidence="1 2">JC444</strain>
    </source>
</reference>
<dbReference type="PANTHER" id="PTHR34986:SF1">
    <property type="entry name" value="PROTEIN YIAL"/>
    <property type="match status" value="1"/>
</dbReference>
<dbReference type="OrthoDB" id="9792756at2"/>
<dbReference type="InterPro" id="IPR037012">
    <property type="entry name" value="NanQ/TabA/YiaL_sf"/>
</dbReference>
<protein>
    <recommendedName>
        <fullName evidence="3">YhcH/YjgK/YiaL family protein</fullName>
    </recommendedName>
</protein>